<dbReference type="OrthoDB" id="10534303at2759"/>
<dbReference type="Proteomes" id="UP001165121">
    <property type="component" value="Unassembled WGS sequence"/>
</dbReference>
<evidence type="ECO:0000313" key="2">
    <source>
        <dbReference type="Proteomes" id="UP001165121"/>
    </source>
</evidence>
<comment type="caution">
    <text evidence="1">The sequence shown here is derived from an EMBL/GenBank/DDBJ whole genome shotgun (WGS) entry which is preliminary data.</text>
</comment>
<dbReference type="EMBL" id="BSXT01000155">
    <property type="protein sequence ID" value="GMF19331.1"/>
    <property type="molecule type" value="Genomic_DNA"/>
</dbReference>
<evidence type="ECO:0000313" key="1">
    <source>
        <dbReference type="EMBL" id="GMF19331.1"/>
    </source>
</evidence>
<keyword evidence="2" id="KW-1185">Reference proteome</keyword>
<proteinExistence type="predicted"/>
<name>A0A9W6TP53_9STRA</name>
<dbReference type="AlphaFoldDB" id="A0A9W6TP53"/>
<organism evidence="1 2">
    <name type="scientific">Phytophthora fragariaefolia</name>
    <dbReference type="NCBI Taxonomy" id="1490495"/>
    <lineage>
        <taxon>Eukaryota</taxon>
        <taxon>Sar</taxon>
        <taxon>Stramenopiles</taxon>
        <taxon>Oomycota</taxon>
        <taxon>Peronosporomycetes</taxon>
        <taxon>Peronosporales</taxon>
        <taxon>Peronosporaceae</taxon>
        <taxon>Phytophthora</taxon>
    </lineage>
</organism>
<protein>
    <submittedName>
        <fullName evidence="1">Unnamed protein product</fullName>
    </submittedName>
</protein>
<gene>
    <name evidence="1" type="ORF">Pfra01_000197800</name>
</gene>
<reference evidence="1" key="1">
    <citation type="submission" date="2023-04" db="EMBL/GenBank/DDBJ databases">
        <title>Phytophthora fragariaefolia NBRC 109709.</title>
        <authorList>
            <person name="Ichikawa N."/>
            <person name="Sato H."/>
            <person name="Tonouchi N."/>
        </authorList>
    </citation>
    <scope>NUCLEOTIDE SEQUENCE</scope>
    <source>
        <strain evidence="1">NBRC 109709</strain>
    </source>
</reference>
<accession>A0A9W6TP53</accession>
<sequence>MSVRLVWKAPARKAEQKRTYEKDGDVVVYVEHRELLPLLAHNDEEGVAKVEHLGEVEDVHEVAHDGVFVVEGIARGESYRAHHNEGEVADAECEDRGEVGQEVVLHGRLAVAQGGVDPVHEDDVHAVSPLLIALEECAGHVAIAAAAAAGGVLREGECELPSTKEEVSTRGGRGCRGPA</sequence>